<dbReference type="EMBL" id="BTGU01002697">
    <property type="protein sequence ID" value="GMN21009.1"/>
    <property type="molecule type" value="Genomic_DNA"/>
</dbReference>
<organism evidence="1 2">
    <name type="scientific">Ficus carica</name>
    <name type="common">Common fig</name>
    <dbReference type="NCBI Taxonomy" id="3494"/>
    <lineage>
        <taxon>Eukaryota</taxon>
        <taxon>Viridiplantae</taxon>
        <taxon>Streptophyta</taxon>
        <taxon>Embryophyta</taxon>
        <taxon>Tracheophyta</taxon>
        <taxon>Spermatophyta</taxon>
        <taxon>Magnoliopsida</taxon>
        <taxon>eudicotyledons</taxon>
        <taxon>Gunneridae</taxon>
        <taxon>Pentapetalae</taxon>
        <taxon>rosids</taxon>
        <taxon>fabids</taxon>
        <taxon>Rosales</taxon>
        <taxon>Moraceae</taxon>
        <taxon>Ficeae</taxon>
        <taxon>Ficus</taxon>
    </lineage>
</organism>
<dbReference type="AlphaFoldDB" id="A0AA88CXB7"/>
<proteinExistence type="predicted"/>
<gene>
    <name evidence="1" type="ORF">TIFTF001_043222</name>
</gene>
<accession>A0AA88CXB7</accession>
<reference evidence="1" key="1">
    <citation type="submission" date="2023-07" db="EMBL/GenBank/DDBJ databases">
        <title>draft genome sequence of fig (Ficus carica).</title>
        <authorList>
            <person name="Takahashi T."/>
            <person name="Nishimura K."/>
        </authorList>
    </citation>
    <scope>NUCLEOTIDE SEQUENCE</scope>
</reference>
<keyword evidence="2" id="KW-1185">Reference proteome</keyword>
<protein>
    <submittedName>
        <fullName evidence="1">Uncharacterized protein</fullName>
    </submittedName>
</protein>
<evidence type="ECO:0000313" key="1">
    <source>
        <dbReference type="EMBL" id="GMN21009.1"/>
    </source>
</evidence>
<name>A0AA88CXB7_FICCA</name>
<sequence>MSETDLLPRQIFHPATKLLRASTRLLPDQISSSWTGAALVSS</sequence>
<comment type="caution">
    <text evidence="1">The sequence shown here is derived from an EMBL/GenBank/DDBJ whole genome shotgun (WGS) entry which is preliminary data.</text>
</comment>
<evidence type="ECO:0000313" key="2">
    <source>
        <dbReference type="Proteomes" id="UP001187192"/>
    </source>
</evidence>
<dbReference type="Proteomes" id="UP001187192">
    <property type="component" value="Unassembled WGS sequence"/>
</dbReference>